<dbReference type="Proteomes" id="UP000702209">
    <property type="component" value="Unassembled WGS sequence"/>
</dbReference>
<dbReference type="RefSeq" id="WP_195131674.1">
    <property type="nucleotide sequence ID" value="NZ_JADLQX010000018.1"/>
</dbReference>
<protein>
    <recommendedName>
        <fullName evidence="3">DUF222 domain-containing protein</fullName>
    </recommendedName>
</protein>
<gene>
    <name evidence="1" type="ORF">IU459_23200</name>
</gene>
<accession>A0ABS0CUZ4</accession>
<name>A0ABS0CUZ4_9NOCA</name>
<dbReference type="EMBL" id="JADLQX010000018">
    <property type="protein sequence ID" value="MBF6300429.1"/>
    <property type="molecule type" value="Genomic_DNA"/>
</dbReference>
<evidence type="ECO:0000313" key="1">
    <source>
        <dbReference type="EMBL" id="MBF6300429.1"/>
    </source>
</evidence>
<proteinExistence type="predicted"/>
<reference evidence="1 2" key="1">
    <citation type="submission" date="2020-10" db="EMBL/GenBank/DDBJ databases">
        <title>Identification of Nocardia species via Next-generation sequencing and recognition of intraspecies genetic diversity.</title>
        <authorList>
            <person name="Li P."/>
            <person name="Li P."/>
            <person name="Lu B."/>
        </authorList>
    </citation>
    <scope>NUCLEOTIDE SEQUENCE [LARGE SCALE GENOMIC DNA]</scope>
    <source>
        <strain evidence="1 2">BJ06-0157</strain>
    </source>
</reference>
<keyword evidence="2" id="KW-1185">Reference proteome</keyword>
<organism evidence="1 2">
    <name type="scientific">Nocardia amamiensis</name>
    <dbReference type="NCBI Taxonomy" id="404578"/>
    <lineage>
        <taxon>Bacteria</taxon>
        <taxon>Bacillati</taxon>
        <taxon>Actinomycetota</taxon>
        <taxon>Actinomycetes</taxon>
        <taxon>Mycobacteriales</taxon>
        <taxon>Nocardiaceae</taxon>
        <taxon>Nocardia</taxon>
    </lineage>
</organism>
<comment type="caution">
    <text evidence="1">The sequence shown here is derived from an EMBL/GenBank/DDBJ whole genome shotgun (WGS) entry which is preliminary data.</text>
</comment>
<evidence type="ECO:0008006" key="3">
    <source>
        <dbReference type="Google" id="ProtNLM"/>
    </source>
</evidence>
<sequence>MQDRAQQPVLDGGLNAAAERLILAALVVPVAVDADLAGQGVKATSSAHELDVRRIQVWMRSRMVVRSSSTQSRIIRRPLEETVMAWKRPGG</sequence>
<evidence type="ECO:0000313" key="2">
    <source>
        <dbReference type="Proteomes" id="UP000702209"/>
    </source>
</evidence>